<proteinExistence type="predicted"/>
<dbReference type="SUPFAM" id="SSF63829">
    <property type="entry name" value="Calcium-dependent phosphotriesterase"/>
    <property type="match status" value="1"/>
</dbReference>
<evidence type="ECO:0000259" key="2">
    <source>
        <dbReference type="Pfam" id="PF18962"/>
    </source>
</evidence>
<evidence type="ECO:0000313" key="4">
    <source>
        <dbReference type="Proteomes" id="UP000192393"/>
    </source>
</evidence>
<dbReference type="SUPFAM" id="SSF101898">
    <property type="entry name" value="NHL repeat"/>
    <property type="match status" value="1"/>
</dbReference>
<evidence type="ECO:0000313" key="3">
    <source>
        <dbReference type="EMBL" id="SMC84753.1"/>
    </source>
</evidence>
<dbReference type="SUPFAM" id="SSF50998">
    <property type="entry name" value="Quinoprotein alcohol dehydrogenase-like"/>
    <property type="match status" value="1"/>
</dbReference>
<accession>A0A1W2CHS4</accession>
<dbReference type="OrthoDB" id="9811934at2"/>
<dbReference type="AlphaFoldDB" id="A0A1W2CHS4"/>
<keyword evidence="4" id="KW-1185">Reference proteome</keyword>
<dbReference type="InterPro" id="IPR011047">
    <property type="entry name" value="Quinoprotein_ADH-like_sf"/>
</dbReference>
<dbReference type="Gene3D" id="2.120.10.30">
    <property type="entry name" value="TolB, C-terminal domain"/>
    <property type="match status" value="1"/>
</dbReference>
<reference evidence="3 4" key="1">
    <citation type="submission" date="2017-04" db="EMBL/GenBank/DDBJ databases">
        <authorList>
            <person name="Afonso C.L."/>
            <person name="Miller P.J."/>
            <person name="Scott M.A."/>
            <person name="Spackman E."/>
            <person name="Goraichik I."/>
            <person name="Dimitrov K.M."/>
            <person name="Suarez D.L."/>
            <person name="Swayne D.E."/>
        </authorList>
    </citation>
    <scope>NUCLEOTIDE SEQUENCE [LARGE SCALE GENOMIC DNA]</scope>
    <source>
        <strain evidence="3 4">CGMCC 1.12708</strain>
    </source>
</reference>
<protein>
    <submittedName>
        <fullName evidence="3">Por secretion system C-terminal sorting domain-containing protein</fullName>
    </submittedName>
</protein>
<organism evidence="3 4">
    <name type="scientific">Moheibacter sediminis</name>
    <dbReference type="NCBI Taxonomy" id="1434700"/>
    <lineage>
        <taxon>Bacteria</taxon>
        <taxon>Pseudomonadati</taxon>
        <taxon>Bacteroidota</taxon>
        <taxon>Flavobacteriia</taxon>
        <taxon>Flavobacteriales</taxon>
        <taxon>Weeksellaceae</taxon>
        <taxon>Moheibacter</taxon>
    </lineage>
</organism>
<dbReference type="EMBL" id="FWXS01000010">
    <property type="protein sequence ID" value="SMC84753.1"/>
    <property type="molecule type" value="Genomic_DNA"/>
</dbReference>
<keyword evidence="1" id="KW-0732">Signal</keyword>
<dbReference type="NCBIfam" id="TIGR04183">
    <property type="entry name" value="Por_Secre_tail"/>
    <property type="match status" value="1"/>
</dbReference>
<evidence type="ECO:0000256" key="1">
    <source>
        <dbReference type="ARBA" id="ARBA00022729"/>
    </source>
</evidence>
<dbReference type="PANTHER" id="PTHR42754">
    <property type="entry name" value="ENDOGLUCANASE"/>
    <property type="match status" value="1"/>
</dbReference>
<dbReference type="InterPro" id="IPR026444">
    <property type="entry name" value="Secre_tail"/>
</dbReference>
<name>A0A1W2CHS4_9FLAO</name>
<dbReference type="STRING" id="1434700.SAMN06296427_110102"/>
<dbReference type="Proteomes" id="UP000192393">
    <property type="component" value="Unassembled WGS sequence"/>
</dbReference>
<dbReference type="InterPro" id="IPR011042">
    <property type="entry name" value="6-blade_b-propeller_TolB-like"/>
</dbReference>
<dbReference type="Pfam" id="PF18962">
    <property type="entry name" value="Por_Secre_tail"/>
    <property type="match status" value="1"/>
</dbReference>
<gene>
    <name evidence="3" type="ORF">SAMN06296427_110102</name>
</gene>
<dbReference type="PANTHER" id="PTHR42754:SF1">
    <property type="entry name" value="LIPOPROTEIN"/>
    <property type="match status" value="1"/>
</dbReference>
<feature type="domain" description="Secretion system C-terminal sorting" evidence="2">
    <location>
        <begin position="960"/>
        <end position="1036"/>
    </location>
</feature>
<dbReference type="RefSeq" id="WP_084018550.1">
    <property type="nucleotide sequence ID" value="NZ_FWXS01000010.1"/>
</dbReference>
<sequence length="1037" mass="116365">MKQFYLTCLFIFFFGIFGKAQLLSQAGVNKFKENTTAESYFLSRFQTDAADNNLSQINNIHSNSYNAPFSRSFYIEFPYQGVSKPMQSITDNEGNTYITGTSSHEEAPAGNMLTMKVNPEGEILWMTRENVVDFASEFGFAISLDAENNPVVAGVEWNGSDMDIRTVKYDKSSGASIWKSIFDGGFSGLDYPSQITVDNQGNVLVLGISYVNNNEVESVNYTILKYNSEGNLLWSKIEENDVEGIWIEPSAISSDNNGNIAVVGYGSNENFYQTYYTIKYSADGEILWKQNYLFTIDGNQTNSVANDVAFDNDGNCYVTGTFATGSPFSKMGTIKYSPEGEEIWVDAHEIPNRMNYGYELKTDNDKIYVAGMHRTSSPEGGSILISYDPDGNQNWVKETSNLQILGSGLGTYVHLEFDSQKNPVVAVRGQNEESKHAINIMKYDEQGELIDEKNYVKELTGIFVVNGLIGLGISENDDYTIVMDNRYTEEGNVYEFTQFNTENDIPEWNNFYGNMGGSNTSLTDALPDEFGNTIIIGNYGSITESISYMQNFFLAKYSPSGDILWQHSFNPDNGNPATRIMMDINSAGETIVALTSSPFDSNPIFVKKYSVDGELIWEFEKTFIQPEINTITIDDNDNIFIAGNTHEFEDQYSPRFTVIKISDDGNEQWTKWISSGNEEDNLYYISKAATDSMSNITFSGHSGAGSFFSQTTNLTTFQLSQNGELNWINASDITGWNSGANNLYVDEQGQAYAVGWKENKTNINLGELLIYKYSPEGDLVWGKSYGQTGRRVRSYAVKPLSTGELIVTGFSVLDGTNNRVVTLKFDEEGDLEWEVNSDFNEFYRDVYVDDLDNIYVLNQVYSTTHPRRIYFTPSPFTINGLMKISPDGNVEEEFFIAPQYSDSNPDRLVPLHDGRLLLGNTISSEISHFSGIYFFTSSHEVLGSNDSDMDSNRNKLGQNYPNPATEQTQIPFHITESGKVSIRLYDSTGRYIKELTNRYFTQGENSISVNLNGLSSGIYFYQMNASGFKQARKIIIK</sequence>